<comment type="subcellular location">
    <subcellularLocation>
        <location evidence="1">Nucleus</location>
    </subcellularLocation>
</comment>
<keyword evidence="2" id="KW-0479">Metal-binding</keyword>
<dbReference type="PROSITE" id="PS50089">
    <property type="entry name" value="ZF_RING_2"/>
    <property type="match status" value="1"/>
</dbReference>
<evidence type="ECO:0000256" key="7">
    <source>
        <dbReference type="SAM" id="MobiDB-lite"/>
    </source>
</evidence>
<dbReference type="Proteomes" id="UP000593567">
    <property type="component" value="Unassembled WGS sequence"/>
</dbReference>
<dbReference type="GO" id="GO:0008270">
    <property type="term" value="F:zinc ion binding"/>
    <property type="evidence" value="ECO:0007669"/>
    <property type="project" value="UniProtKB-KW"/>
</dbReference>
<feature type="domain" description="RING-type" evidence="8">
    <location>
        <begin position="16"/>
        <end position="55"/>
    </location>
</feature>
<protein>
    <recommendedName>
        <fullName evidence="8">RING-type domain-containing protein</fullName>
    </recommendedName>
</protein>
<evidence type="ECO:0000259" key="8">
    <source>
        <dbReference type="PROSITE" id="PS50089"/>
    </source>
</evidence>
<dbReference type="InterPro" id="IPR051507">
    <property type="entry name" value="PcG_RING_finger"/>
</dbReference>
<dbReference type="Gene3D" id="3.30.40.10">
    <property type="entry name" value="Zinc/RING finger domain, C3HC4 (zinc finger)"/>
    <property type="match status" value="1"/>
</dbReference>
<organism evidence="9 10">
    <name type="scientific">Bugula neritina</name>
    <name type="common">Brown bryozoan</name>
    <name type="synonym">Sertularia neritina</name>
    <dbReference type="NCBI Taxonomy" id="10212"/>
    <lineage>
        <taxon>Eukaryota</taxon>
        <taxon>Metazoa</taxon>
        <taxon>Spiralia</taxon>
        <taxon>Lophotrochozoa</taxon>
        <taxon>Bryozoa</taxon>
        <taxon>Gymnolaemata</taxon>
        <taxon>Cheilostomatida</taxon>
        <taxon>Flustrina</taxon>
        <taxon>Buguloidea</taxon>
        <taxon>Bugulidae</taxon>
        <taxon>Bugula</taxon>
    </lineage>
</organism>
<evidence type="ECO:0000256" key="5">
    <source>
        <dbReference type="ARBA" id="ARBA00023242"/>
    </source>
</evidence>
<reference evidence="9" key="1">
    <citation type="submission" date="2020-06" db="EMBL/GenBank/DDBJ databases">
        <title>Draft genome of Bugula neritina, a colonial animal packing powerful symbionts and potential medicines.</title>
        <authorList>
            <person name="Rayko M."/>
        </authorList>
    </citation>
    <scope>NUCLEOTIDE SEQUENCE [LARGE SCALE GENOMIC DNA]</scope>
    <source>
        <strain evidence="9">Kwan_BN1</strain>
    </source>
</reference>
<keyword evidence="4" id="KW-0862">Zinc</keyword>
<evidence type="ECO:0000256" key="3">
    <source>
        <dbReference type="ARBA" id="ARBA00022771"/>
    </source>
</evidence>
<dbReference type="SMART" id="SM00184">
    <property type="entry name" value="RING"/>
    <property type="match status" value="1"/>
</dbReference>
<dbReference type="PROSITE" id="PS00518">
    <property type="entry name" value="ZF_RING_1"/>
    <property type="match status" value="1"/>
</dbReference>
<dbReference type="CDD" id="cd16102">
    <property type="entry name" value="RAWUL_PCGF_like"/>
    <property type="match status" value="1"/>
</dbReference>
<dbReference type="InterPro" id="IPR032443">
    <property type="entry name" value="RAWUL"/>
</dbReference>
<evidence type="ECO:0000256" key="2">
    <source>
        <dbReference type="ARBA" id="ARBA00022723"/>
    </source>
</evidence>
<keyword evidence="3 6" id="KW-0863">Zinc-finger</keyword>
<proteinExistence type="predicted"/>
<dbReference type="OrthoDB" id="1305878at2759"/>
<dbReference type="AlphaFoldDB" id="A0A7J7JHY7"/>
<dbReference type="Pfam" id="PF16207">
    <property type="entry name" value="RAWUL"/>
    <property type="match status" value="1"/>
</dbReference>
<keyword evidence="5" id="KW-0539">Nucleus</keyword>
<dbReference type="Gene3D" id="3.10.20.90">
    <property type="entry name" value="Phosphatidylinositol 3-kinase Catalytic Subunit, Chain A, domain 1"/>
    <property type="match status" value="1"/>
</dbReference>
<dbReference type="EMBL" id="VXIV02002484">
    <property type="protein sequence ID" value="KAF6025221.1"/>
    <property type="molecule type" value="Genomic_DNA"/>
</dbReference>
<dbReference type="GO" id="GO:0005634">
    <property type="term" value="C:nucleus"/>
    <property type="evidence" value="ECO:0007669"/>
    <property type="project" value="UniProtKB-SubCell"/>
</dbReference>
<evidence type="ECO:0000256" key="4">
    <source>
        <dbReference type="ARBA" id="ARBA00022833"/>
    </source>
</evidence>
<evidence type="ECO:0000256" key="1">
    <source>
        <dbReference type="ARBA" id="ARBA00004123"/>
    </source>
</evidence>
<name>A0A7J7JHY7_BUGNE</name>
<gene>
    <name evidence="9" type="ORF">EB796_016467</name>
</gene>
<dbReference type="Pfam" id="PF13923">
    <property type="entry name" value="zf-C3HC4_2"/>
    <property type="match status" value="1"/>
</dbReference>
<accession>A0A7J7JHY7</accession>
<evidence type="ECO:0000313" key="10">
    <source>
        <dbReference type="Proteomes" id="UP000593567"/>
    </source>
</evidence>
<evidence type="ECO:0000256" key="6">
    <source>
        <dbReference type="PROSITE-ProRule" id="PRU00175"/>
    </source>
</evidence>
<feature type="compositionally biased region" description="Low complexity" evidence="7">
    <location>
        <begin position="106"/>
        <end position="117"/>
    </location>
</feature>
<sequence>MDEPVQLSSLTSHLICKLCSGYLIEATTIIECLHTFCKSCIVRYLDEDNKCPECQLQIHQSHPLSYIMLDRKMQDIVYKAVPGLQAKEEQRIKDFYAQRKLPLPQEVQSVESSSTTERASSPHEADQVDKSSDTNCHRNDTQVSILMMEGENMPALEKKYLLCSIYTTIKTLKRYLSQHLYKTDNKHHMLDIFCQKELMGKEHSVEFVLRTRWRSKHLPLELEYRQRVDML</sequence>
<dbReference type="InterPro" id="IPR001841">
    <property type="entry name" value="Znf_RING"/>
</dbReference>
<evidence type="ECO:0000313" key="9">
    <source>
        <dbReference type="EMBL" id="KAF6025221.1"/>
    </source>
</evidence>
<dbReference type="InterPro" id="IPR013083">
    <property type="entry name" value="Znf_RING/FYVE/PHD"/>
</dbReference>
<feature type="region of interest" description="Disordered" evidence="7">
    <location>
        <begin position="106"/>
        <end position="137"/>
    </location>
</feature>
<dbReference type="FunFam" id="3.30.40.10:FF:000122">
    <property type="entry name" value="polycomb group RING finger protein 1"/>
    <property type="match status" value="1"/>
</dbReference>
<dbReference type="InterPro" id="IPR017907">
    <property type="entry name" value="Znf_RING_CS"/>
</dbReference>
<feature type="compositionally biased region" description="Basic and acidic residues" evidence="7">
    <location>
        <begin position="120"/>
        <end position="137"/>
    </location>
</feature>
<keyword evidence="10" id="KW-1185">Reference proteome</keyword>
<comment type="caution">
    <text evidence="9">The sequence shown here is derived from an EMBL/GenBank/DDBJ whole genome shotgun (WGS) entry which is preliminary data.</text>
</comment>
<dbReference type="SUPFAM" id="SSF57850">
    <property type="entry name" value="RING/U-box"/>
    <property type="match status" value="1"/>
</dbReference>
<dbReference type="PANTHER" id="PTHR45893">
    <property type="entry name" value="POLYCOMB GROUP RING FINGER PROTEIN"/>
    <property type="match status" value="1"/>
</dbReference>